<reference evidence="2" key="1">
    <citation type="submission" date="2022-03" db="EMBL/GenBank/DDBJ databases">
        <authorList>
            <person name="Alioto T."/>
            <person name="Alioto T."/>
            <person name="Gomez Garrido J."/>
        </authorList>
    </citation>
    <scope>NUCLEOTIDE SEQUENCE</scope>
</reference>
<evidence type="ECO:0000256" key="1">
    <source>
        <dbReference type="SAM" id="MobiDB-lite"/>
    </source>
</evidence>
<keyword evidence="3" id="KW-1185">Reference proteome</keyword>
<dbReference type="AlphaFoldDB" id="A0AAD1RVG5"/>
<dbReference type="Proteomes" id="UP001295444">
    <property type="component" value="Chromosome 04"/>
</dbReference>
<evidence type="ECO:0000313" key="2">
    <source>
        <dbReference type="EMBL" id="CAH2282374.1"/>
    </source>
</evidence>
<organism evidence="2 3">
    <name type="scientific">Pelobates cultripes</name>
    <name type="common">Western spadefoot toad</name>
    <dbReference type="NCBI Taxonomy" id="61616"/>
    <lineage>
        <taxon>Eukaryota</taxon>
        <taxon>Metazoa</taxon>
        <taxon>Chordata</taxon>
        <taxon>Craniata</taxon>
        <taxon>Vertebrata</taxon>
        <taxon>Euteleostomi</taxon>
        <taxon>Amphibia</taxon>
        <taxon>Batrachia</taxon>
        <taxon>Anura</taxon>
        <taxon>Pelobatoidea</taxon>
        <taxon>Pelobatidae</taxon>
        <taxon>Pelobates</taxon>
    </lineage>
</organism>
<name>A0AAD1RVG5_PELCU</name>
<dbReference type="EMBL" id="OW240915">
    <property type="protein sequence ID" value="CAH2282374.1"/>
    <property type="molecule type" value="Genomic_DNA"/>
</dbReference>
<protein>
    <submittedName>
        <fullName evidence="2">Uncharacterized protein</fullName>
    </submittedName>
</protein>
<feature type="region of interest" description="Disordered" evidence="1">
    <location>
        <begin position="32"/>
        <end position="72"/>
    </location>
</feature>
<proteinExistence type="predicted"/>
<gene>
    <name evidence="2" type="ORF">PECUL_23A013849</name>
</gene>
<accession>A0AAD1RVG5</accession>
<sequence>MREPHIAPALGATKGGEVGALTGQCARAPKYSRRAQTAGYTARAHQRAGRSIQPNIHPISLPHTAHAPTQPGRACALRGYRNLMAISSAKKSPTPQCACAVSALDPDIHQ</sequence>
<evidence type="ECO:0000313" key="3">
    <source>
        <dbReference type="Proteomes" id="UP001295444"/>
    </source>
</evidence>